<accession>A0A5D6WFA6</accession>
<protein>
    <submittedName>
        <fullName evidence="4">tRNA (N6-threonylcarbamoyladenosine(37)-N6)-methyltransferase TrmO</fullName>
    </submittedName>
</protein>
<dbReference type="NCBIfam" id="TIGR00104">
    <property type="entry name" value="tRNA_TsaA"/>
    <property type="match status" value="1"/>
</dbReference>
<feature type="domain" description="TsaA-like" evidence="3">
    <location>
        <begin position="17"/>
        <end position="141"/>
    </location>
</feature>
<name>A0A5D6WFA6_9FIRM</name>
<evidence type="ECO:0000313" key="5">
    <source>
        <dbReference type="Proteomes" id="UP000323646"/>
    </source>
</evidence>
<proteinExistence type="inferred from homology"/>
<evidence type="ECO:0000259" key="3">
    <source>
        <dbReference type="PROSITE" id="PS51668"/>
    </source>
</evidence>
<dbReference type="GO" id="GO:0032259">
    <property type="term" value="P:methylation"/>
    <property type="evidence" value="ECO:0007669"/>
    <property type="project" value="UniProtKB-KW"/>
</dbReference>
<reference evidence="4 5" key="1">
    <citation type="submission" date="2019-08" db="EMBL/GenBank/DDBJ databases">
        <title>Selenomonas sp. mPRGC5 and Selenomonas sp. mPRGC8 isolated from ruminal fluid of dairy goat (Capra hircus).</title>
        <authorList>
            <person name="Poothong S."/>
            <person name="Nuengjamnong C."/>
            <person name="Tanasupawat S."/>
        </authorList>
    </citation>
    <scope>NUCLEOTIDE SEQUENCE [LARGE SCALE GENOMIC DNA]</scope>
    <source>
        <strain evidence="5">mPRGC5</strain>
    </source>
</reference>
<keyword evidence="4" id="KW-0808">Transferase</keyword>
<dbReference type="Pfam" id="PF01980">
    <property type="entry name" value="TrmO_N"/>
    <property type="match status" value="1"/>
</dbReference>
<dbReference type="GO" id="GO:0008168">
    <property type="term" value="F:methyltransferase activity"/>
    <property type="evidence" value="ECO:0007669"/>
    <property type="project" value="UniProtKB-KW"/>
</dbReference>
<dbReference type="PANTHER" id="PTHR12818">
    <property type="entry name" value="TRNA (ADENINE(37)-N6)-METHYLTRANSFERASE"/>
    <property type="match status" value="1"/>
</dbReference>
<sequence>MDPWLKLGGEKMKELICKPIGYIQSPYQTRETTPKSGDEYPDQEAVMEISEEYAEAMADMEAGKKYEVLFWFDKVPDVKLKVPFRGVGPMMGIFSTHAPYRPNPIGASVVTVTKIEGHRIYFTGVDMMDGTPVLDIKPFDF</sequence>
<gene>
    <name evidence="4" type="primary">tsaA</name>
    <name evidence="4" type="ORF">FZ040_03660</name>
</gene>
<dbReference type="InterPro" id="IPR036413">
    <property type="entry name" value="YaeB-like_sf"/>
</dbReference>
<dbReference type="CDD" id="cd09281">
    <property type="entry name" value="UPF0066"/>
    <property type="match status" value="1"/>
</dbReference>
<keyword evidence="1" id="KW-0949">S-adenosyl-L-methionine</keyword>
<dbReference type="AlphaFoldDB" id="A0A5D6WFA6"/>
<dbReference type="PANTHER" id="PTHR12818:SF0">
    <property type="entry name" value="TRNA (ADENINE(37)-N6)-METHYLTRANSFERASE"/>
    <property type="match status" value="1"/>
</dbReference>
<keyword evidence="5" id="KW-1185">Reference proteome</keyword>
<evidence type="ECO:0000256" key="1">
    <source>
        <dbReference type="ARBA" id="ARBA00022691"/>
    </source>
</evidence>
<dbReference type="InterPro" id="IPR040372">
    <property type="entry name" value="YaeB-like"/>
</dbReference>
<dbReference type="InterPro" id="IPR023370">
    <property type="entry name" value="TrmO-like_N"/>
</dbReference>
<dbReference type="Gene3D" id="2.40.30.70">
    <property type="entry name" value="YaeB-like"/>
    <property type="match status" value="1"/>
</dbReference>
<comment type="caution">
    <text evidence="4">The sequence shown here is derived from an EMBL/GenBank/DDBJ whole genome shotgun (WGS) entry which is preliminary data.</text>
</comment>
<evidence type="ECO:0000256" key="2">
    <source>
        <dbReference type="ARBA" id="ARBA00033753"/>
    </source>
</evidence>
<dbReference type="EMBL" id="VTOY01000001">
    <property type="protein sequence ID" value="TYZ25124.1"/>
    <property type="molecule type" value="Genomic_DNA"/>
</dbReference>
<keyword evidence="4" id="KW-0489">Methyltransferase</keyword>
<dbReference type="PROSITE" id="PS51668">
    <property type="entry name" value="TSAA_2"/>
    <property type="match status" value="1"/>
</dbReference>
<comment type="similarity">
    <text evidence="2">Belongs to the tRNA methyltransferase O family.</text>
</comment>
<dbReference type="SUPFAM" id="SSF118196">
    <property type="entry name" value="YaeB-like"/>
    <property type="match status" value="1"/>
</dbReference>
<dbReference type="OrthoDB" id="9804309at2"/>
<evidence type="ECO:0000313" key="4">
    <source>
        <dbReference type="EMBL" id="TYZ25124.1"/>
    </source>
</evidence>
<dbReference type="Proteomes" id="UP000323646">
    <property type="component" value="Unassembled WGS sequence"/>
</dbReference>
<dbReference type="InterPro" id="IPR036414">
    <property type="entry name" value="YaeB_N_sf"/>
</dbReference>
<organism evidence="4 5">
    <name type="scientific">Selenomonas ruminis</name>
    <dbReference type="NCBI Taxonomy" id="2593411"/>
    <lineage>
        <taxon>Bacteria</taxon>
        <taxon>Bacillati</taxon>
        <taxon>Bacillota</taxon>
        <taxon>Negativicutes</taxon>
        <taxon>Selenomonadales</taxon>
        <taxon>Selenomonadaceae</taxon>
        <taxon>Selenomonas</taxon>
    </lineage>
</organism>